<name>A0A1I2JEG0_9BACT</name>
<protein>
    <recommendedName>
        <fullName evidence="4">SNARE associated Golgi protein</fullName>
    </recommendedName>
</protein>
<proteinExistence type="predicted"/>
<evidence type="ECO:0008006" key="4">
    <source>
        <dbReference type="Google" id="ProtNLM"/>
    </source>
</evidence>
<feature type="transmembrane region" description="Helical" evidence="1">
    <location>
        <begin position="52"/>
        <end position="78"/>
    </location>
</feature>
<accession>A0A1I2JEG0</accession>
<reference evidence="2 3" key="1">
    <citation type="submission" date="2016-10" db="EMBL/GenBank/DDBJ databases">
        <authorList>
            <person name="de Groot N.N."/>
        </authorList>
    </citation>
    <scope>NUCLEOTIDE SEQUENCE [LARGE SCALE GENOMIC DNA]</scope>
    <source>
        <strain evidence="2 3">CGMCC 1.9156</strain>
    </source>
</reference>
<feature type="transmembrane region" description="Helical" evidence="1">
    <location>
        <begin position="132"/>
        <end position="155"/>
    </location>
</feature>
<evidence type="ECO:0000256" key="1">
    <source>
        <dbReference type="SAM" id="Phobius"/>
    </source>
</evidence>
<organism evidence="2 3">
    <name type="scientific">Sunxiuqinia elliptica</name>
    <dbReference type="NCBI Taxonomy" id="655355"/>
    <lineage>
        <taxon>Bacteria</taxon>
        <taxon>Pseudomonadati</taxon>
        <taxon>Bacteroidota</taxon>
        <taxon>Bacteroidia</taxon>
        <taxon>Marinilabiliales</taxon>
        <taxon>Prolixibacteraceae</taxon>
        <taxon>Sunxiuqinia</taxon>
    </lineage>
</organism>
<keyword evidence="3" id="KW-1185">Reference proteome</keyword>
<feature type="transmembrane region" description="Helical" evidence="1">
    <location>
        <begin position="167"/>
        <end position="186"/>
    </location>
</feature>
<dbReference type="RefSeq" id="WP_139218290.1">
    <property type="nucleotide sequence ID" value="NZ_FONW01000008.1"/>
</dbReference>
<keyword evidence="1" id="KW-0812">Transmembrane</keyword>
<dbReference type="AlphaFoldDB" id="A0A1I2JEG0"/>
<evidence type="ECO:0000313" key="3">
    <source>
        <dbReference type="Proteomes" id="UP000198964"/>
    </source>
</evidence>
<dbReference type="STRING" id="655355.SAMN05216283_10838"/>
<feature type="transmembrane region" description="Helical" evidence="1">
    <location>
        <begin position="90"/>
        <end position="111"/>
    </location>
</feature>
<evidence type="ECO:0000313" key="2">
    <source>
        <dbReference type="EMBL" id="SFF51051.1"/>
    </source>
</evidence>
<feature type="transmembrane region" description="Helical" evidence="1">
    <location>
        <begin position="14"/>
        <end position="31"/>
    </location>
</feature>
<dbReference type="EMBL" id="FONW01000008">
    <property type="protein sequence ID" value="SFF51051.1"/>
    <property type="molecule type" value="Genomic_DNA"/>
</dbReference>
<sequence>MKLRVKFKFLIENMLKGLLWMAILAALYLLAKEYVIDENQEVWLERFYSQPLIIYGIYIGSEVFFGLFPPEFFMLWAYYKGDVWHYVGNLFFFAGVSYAAGYLAFLIGRYLRRVVLFRYLGRKFFSKYWPLFRKYGSFLIIAAALTPLPWSAISMLVGTTEYPMKRYLYFGLFRLLRFAVYGYIIYQTHQIA</sequence>
<keyword evidence="1" id="KW-0472">Membrane</keyword>
<keyword evidence="1" id="KW-1133">Transmembrane helix</keyword>
<dbReference type="Proteomes" id="UP000198964">
    <property type="component" value="Unassembled WGS sequence"/>
</dbReference>
<gene>
    <name evidence="2" type="ORF">SAMN05216283_10838</name>
</gene>